<comment type="similarity">
    <text evidence="2 4">Belongs to the flagella basal body rod proteins family.</text>
</comment>
<dbReference type="Pfam" id="PF00460">
    <property type="entry name" value="Flg_bb_rod"/>
    <property type="match status" value="1"/>
</dbReference>
<feature type="domain" description="Flagellar basal body rod protein N-terminal" evidence="5">
    <location>
        <begin position="5"/>
        <end position="35"/>
    </location>
</feature>
<dbReference type="PANTHER" id="PTHR30435:SF1">
    <property type="entry name" value="FLAGELLAR HOOK PROTEIN FLGE"/>
    <property type="match status" value="1"/>
</dbReference>
<dbReference type="InterPro" id="IPR010930">
    <property type="entry name" value="Flg_bb/hook_C_dom"/>
</dbReference>
<dbReference type="PROSITE" id="PS00588">
    <property type="entry name" value="FLAGELLA_BB_ROD"/>
    <property type="match status" value="1"/>
</dbReference>
<gene>
    <name evidence="8" type="ORF">SAMN02910451_00490</name>
</gene>
<comment type="function">
    <text evidence="4">A flexible structure which links the flagellar filament to the drive apparatus in the basal body.</text>
</comment>
<dbReference type="GO" id="GO:0009425">
    <property type="term" value="C:bacterial-type flagellum basal body"/>
    <property type="evidence" value="ECO:0007669"/>
    <property type="project" value="UniProtKB-SubCell"/>
</dbReference>
<name>A0A1G5B223_9FIRM</name>
<evidence type="ECO:0000259" key="5">
    <source>
        <dbReference type="Pfam" id="PF00460"/>
    </source>
</evidence>
<dbReference type="OrthoDB" id="9804559at2"/>
<dbReference type="Pfam" id="PF22692">
    <property type="entry name" value="LlgE_F_G_D1"/>
    <property type="match status" value="1"/>
</dbReference>
<dbReference type="GO" id="GO:0005829">
    <property type="term" value="C:cytosol"/>
    <property type="evidence" value="ECO:0007669"/>
    <property type="project" value="TreeGrafter"/>
</dbReference>
<evidence type="ECO:0000256" key="2">
    <source>
        <dbReference type="ARBA" id="ARBA00009677"/>
    </source>
</evidence>
<dbReference type="NCBIfam" id="TIGR03506">
    <property type="entry name" value="FlgEFG_subfam"/>
    <property type="match status" value="2"/>
</dbReference>
<reference evidence="9" key="1">
    <citation type="submission" date="2016-10" db="EMBL/GenBank/DDBJ databases">
        <authorList>
            <person name="Varghese N."/>
            <person name="Submissions S."/>
        </authorList>
    </citation>
    <scope>NUCLEOTIDE SEQUENCE [LARGE SCALE GENOMIC DNA]</scope>
    <source>
        <strain evidence="9">XBD2006</strain>
    </source>
</reference>
<dbReference type="GO" id="GO:0071978">
    <property type="term" value="P:bacterial-type flagellum-dependent swarming motility"/>
    <property type="evidence" value="ECO:0007669"/>
    <property type="project" value="TreeGrafter"/>
</dbReference>
<dbReference type="RefSeq" id="WP_074461281.1">
    <property type="nucleotide sequence ID" value="NZ_FMUR01000004.1"/>
</dbReference>
<evidence type="ECO:0000259" key="7">
    <source>
        <dbReference type="Pfam" id="PF22692"/>
    </source>
</evidence>
<dbReference type="SUPFAM" id="SSF117143">
    <property type="entry name" value="Flagellar hook protein flgE"/>
    <property type="match status" value="2"/>
</dbReference>
<comment type="subcellular location">
    <subcellularLocation>
        <location evidence="1 4">Bacterial flagellum basal body</location>
    </subcellularLocation>
</comment>
<keyword evidence="8" id="KW-0282">Flagellum</keyword>
<organism evidence="8 9">
    <name type="scientific">Butyrivibrio hungatei</name>
    <dbReference type="NCBI Taxonomy" id="185008"/>
    <lineage>
        <taxon>Bacteria</taxon>
        <taxon>Bacillati</taxon>
        <taxon>Bacillota</taxon>
        <taxon>Clostridia</taxon>
        <taxon>Lachnospirales</taxon>
        <taxon>Lachnospiraceae</taxon>
        <taxon>Butyrivibrio</taxon>
    </lineage>
</organism>
<feature type="domain" description="Flagellar hook protein FlgE/F/G-like D1" evidence="7">
    <location>
        <begin position="96"/>
        <end position="156"/>
    </location>
</feature>
<dbReference type="EMBL" id="FMUR01000004">
    <property type="protein sequence ID" value="SCX84193.1"/>
    <property type="molecule type" value="Genomic_DNA"/>
</dbReference>
<evidence type="ECO:0000313" key="9">
    <source>
        <dbReference type="Proteomes" id="UP000183047"/>
    </source>
</evidence>
<keyword evidence="8" id="KW-0969">Cilium</keyword>
<keyword evidence="8" id="KW-0966">Cell projection</keyword>
<accession>A0A1G5B223</accession>
<dbReference type="InterPro" id="IPR019776">
    <property type="entry name" value="Flagellar_basal_body_rod_CS"/>
</dbReference>
<evidence type="ECO:0000256" key="3">
    <source>
        <dbReference type="ARBA" id="ARBA00023143"/>
    </source>
</evidence>
<dbReference type="AlphaFoldDB" id="A0A1G5B223"/>
<evidence type="ECO:0000313" key="8">
    <source>
        <dbReference type="EMBL" id="SCX84193.1"/>
    </source>
</evidence>
<keyword evidence="3 4" id="KW-0975">Bacterial flagellum</keyword>
<dbReference type="InterPro" id="IPR037925">
    <property type="entry name" value="FlgE/F/G-like"/>
</dbReference>
<dbReference type="InterPro" id="IPR020013">
    <property type="entry name" value="Flagellar_FlgE/F/G"/>
</dbReference>
<evidence type="ECO:0000259" key="6">
    <source>
        <dbReference type="Pfam" id="PF06429"/>
    </source>
</evidence>
<dbReference type="Pfam" id="PF06429">
    <property type="entry name" value="Flg_bbr_C"/>
    <property type="match status" value="1"/>
</dbReference>
<dbReference type="PANTHER" id="PTHR30435">
    <property type="entry name" value="FLAGELLAR PROTEIN"/>
    <property type="match status" value="1"/>
</dbReference>
<protein>
    <recommendedName>
        <fullName evidence="4">Flagellar hook protein FlgE</fullName>
    </recommendedName>
</protein>
<dbReference type="GO" id="GO:0009424">
    <property type="term" value="C:bacterial-type flagellum hook"/>
    <property type="evidence" value="ECO:0007669"/>
    <property type="project" value="TreeGrafter"/>
</dbReference>
<proteinExistence type="inferred from homology"/>
<dbReference type="Proteomes" id="UP000183047">
    <property type="component" value="Unassembled WGS sequence"/>
</dbReference>
<keyword evidence="9" id="KW-1185">Reference proteome</keyword>
<feature type="domain" description="Flagellar basal-body/hook protein C-terminal" evidence="6">
    <location>
        <begin position="995"/>
        <end position="1039"/>
    </location>
</feature>
<dbReference type="InterPro" id="IPR001444">
    <property type="entry name" value="Flag_bb_rod_N"/>
</dbReference>
<dbReference type="InterPro" id="IPR053967">
    <property type="entry name" value="LlgE_F_G-like_D1"/>
</dbReference>
<sequence>MMRALYSGVAGLKTHQTKMDVIGNNIANVNTTSYKSQSITFSDLMYQTTQTASGATETKGGINPRQIGLGAKSGAINTAITSQGTSQTTNNPFDIMINGSSFFVVNNGVENLYTRDGSFYVDGSGNLAMQSNGYLVQGWPAREDRETGEITVNRNGGLSGLQIMSPANFTYSPASTTASVFQGNIDDNDANLKTADGKAITLEFYDNKGYMYTGKFTLKDTENSDLFALTLTDIIDSNGKSINENKDKADLMSQITLGDVSSTKRTIKNDPLRGYSVEATTDPNYINFIKSDGDVKFNDIPANGNLIDLENKGILRDAYGLSRASLENKYTKDGFENATYQIGANGALTVIYPKIDIANGVFGDSYKDTNFTTQNSDNYFIDENTQIAYKVPTENLRGSVNDIADLLRDVFDVDAGNYAGFKYSNGGISLFKALSYFKDETINPNESYTDIKDFGSVTEDMVSRDFGQFEGLVKAIDTYKTNGGLLKNLKCTYSSNGKMMLTQRKLVEKNQDVSTNLGTLQNSVITSMLEKFGTTYSWGDSPSDIPYSVIYEIANSNPDEENAKFSQEEKNAAIAIKDTIDAAFSNVTDAKENALAESKFKLVNLNGDAGIIIKYTSTEEEELSFPGGGEDLTKSQPFNRIPADTLDSNDYKNNFVFNGNPPAYVYQNKNLYGKSYYVANDLLTRTFKGDNSQAVDFIKAVFPDASYMNFDPNAEYDMVINEKGEVTIKHKVQDTTTYPVLTATTGYSAKINEDGTVMYTSTSAYKNVPVKGKIADLLSAAKNSNQQQLLEKVYGITDNAADAYGLDGTYEIITAEGTDKGKINLTLGNHTIQLAFDPATGAIVSADGNTLDKKANITFGLGGKKTEGLEAFGFQASPTNAAELERNHTISVDFSTLTNYRTNGASTIRANKGDMKSLNTGRAVGEMNGVNVSDNGMIYANYSNGQTKLLGQIASAQFANASGLSKQGDNLYASTLNSGDATIQDITTDGGYMSTGVLEMSNVDLSAQFTEMITTQRGFQANSRIITVSDTLLEELTNLKR</sequence>
<evidence type="ECO:0000256" key="1">
    <source>
        <dbReference type="ARBA" id="ARBA00004117"/>
    </source>
</evidence>
<evidence type="ECO:0000256" key="4">
    <source>
        <dbReference type="RuleBase" id="RU362116"/>
    </source>
</evidence>